<feature type="region of interest" description="Disordered" evidence="1">
    <location>
        <begin position="423"/>
        <end position="456"/>
    </location>
</feature>
<dbReference type="GeneID" id="25984679"/>
<feature type="transmembrane region" description="Helical" evidence="2">
    <location>
        <begin position="101"/>
        <end position="120"/>
    </location>
</feature>
<feature type="compositionally biased region" description="Basic residues" evidence="1">
    <location>
        <begin position="328"/>
        <end position="343"/>
    </location>
</feature>
<dbReference type="HOGENOM" id="CLU_485009_0_0_1"/>
<feature type="region of interest" description="Disordered" evidence="1">
    <location>
        <begin position="33"/>
        <end position="64"/>
    </location>
</feature>
<feature type="transmembrane region" description="Helical" evidence="2">
    <location>
        <begin position="365"/>
        <end position="386"/>
    </location>
</feature>
<proteinExistence type="predicted"/>
<comment type="caution">
    <text evidence="3">The sequence shown here is derived from an EMBL/GenBank/DDBJ whole genome shotgun (WGS) entry which is preliminary data.</text>
</comment>
<accession>J6F380</accession>
<feature type="transmembrane region" description="Helical" evidence="2">
    <location>
        <begin position="171"/>
        <end position="193"/>
    </location>
</feature>
<organism evidence="3 4">
    <name type="scientific">Trichosporon asahii var. asahii (strain ATCC 90039 / CBS 2479 / JCM 2466 / KCTC 7840 / NBRC 103889/ NCYC 2677 / UAMH 7654)</name>
    <name type="common">Yeast</name>
    <dbReference type="NCBI Taxonomy" id="1186058"/>
    <lineage>
        <taxon>Eukaryota</taxon>
        <taxon>Fungi</taxon>
        <taxon>Dikarya</taxon>
        <taxon>Basidiomycota</taxon>
        <taxon>Agaricomycotina</taxon>
        <taxon>Tremellomycetes</taxon>
        <taxon>Trichosporonales</taxon>
        <taxon>Trichosporonaceae</taxon>
        <taxon>Trichosporon</taxon>
    </lineage>
</organism>
<dbReference type="KEGG" id="tasa:A1Q1_01165"/>
<keyword evidence="2" id="KW-0812">Transmembrane</keyword>
<evidence type="ECO:0000256" key="1">
    <source>
        <dbReference type="SAM" id="MobiDB-lite"/>
    </source>
</evidence>
<dbReference type="RefSeq" id="XP_014180915.1">
    <property type="nucleotide sequence ID" value="XM_014325440.1"/>
</dbReference>
<feature type="transmembrane region" description="Helical" evidence="2">
    <location>
        <begin position="132"/>
        <end position="151"/>
    </location>
</feature>
<name>J6F380_TRIAS</name>
<gene>
    <name evidence="3" type="ORF">A1Q1_01165</name>
</gene>
<dbReference type="AlphaFoldDB" id="J6F380"/>
<keyword evidence="2" id="KW-0472">Membrane</keyword>
<sequence>MSPIRGHLLLLGITSAVCAGSFVLNFLYVRQGSKGATRPPRSGLNGRGTSGHRRKFGGGGGNERLEGKNRALTSAEAVAKALQVDWWHDGRASLGIKGQTFWAIACAGYCDLLLGFDLIFPTAAVLHVWFELLVLLLMAGSGITFGVLAGLSDLQHLFRGLDHDKTFCLLGLLGVLIAYVGAILALITACFVWRVPRRIVQSSDGKKYWRRSIRQIYHNRYTGLPPDVIFADLGDSTKRESSKGGESWYQESAYALNTQQRTSWIPPDHGQAPPYVPPNPYSTPYDRHVPSAFQRGVSPSVPTSHHLTLASTTDHGRDISTPHPLAPVKRRTPPTHPATHPRHSLNALFTNQPQTYTMGHPRITYIVYTVNCLLIILALAFAMAFYTTGLKNSLDVYDRLHAEREKEQGPYPLDYSVADSPLGSCSATPPSAAQMDALRPPPPRRVGAGRQLELGDSGGPRLLPLRHALPRAGEYEAVHAREGDVGDGLDQYCLSDNQHFSTAVYVYISQIRNDWAESPPAWQGWSAKQHVHSHNVSQAAPLGFASQGQVESIELKSVLRPA</sequence>
<dbReference type="Proteomes" id="UP000002748">
    <property type="component" value="Unassembled WGS sequence"/>
</dbReference>
<dbReference type="VEuPathDB" id="FungiDB:A1Q1_01165"/>
<keyword evidence="2" id="KW-1133">Transmembrane helix</keyword>
<evidence type="ECO:0000313" key="3">
    <source>
        <dbReference type="EMBL" id="EJT49667.1"/>
    </source>
</evidence>
<protein>
    <submittedName>
        <fullName evidence="3">Uncharacterized protein</fullName>
    </submittedName>
</protein>
<dbReference type="EMBL" id="ALBS01000161">
    <property type="protein sequence ID" value="EJT49667.1"/>
    <property type="molecule type" value="Genomic_DNA"/>
</dbReference>
<evidence type="ECO:0000256" key="2">
    <source>
        <dbReference type="SAM" id="Phobius"/>
    </source>
</evidence>
<evidence type="ECO:0000313" key="4">
    <source>
        <dbReference type="Proteomes" id="UP000002748"/>
    </source>
</evidence>
<feature type="transmembrane region" description="Helical" evidence="2">
    <location>
        <begin position="7"/>
        <end position="29"/>
    </location>
</feature>
<reference evidence="3 4" key="1">
    <citation type="journal article" date="2012" name="Eukaryot. Cell">
        <title>Draft genome sequence of CBS 2479, the standard type strain of Trichosporon asahii.</title>
        <authorList>
            <person name="Yang R.Y."/>
            <person name="Li H.T."/>
            <person name="Zhu H."/>
            <person name="Zhou G.P."/>
            <person name="Wang M."/>
            <person name="Wang L."/>
        </authorList>
    </citation>
    <scope>NUCLEOTIDE SEQUENCE [LARGE SCALE GENOMIC DNA]</scope>
    <source>
        <strain evidence="4">ATCC 90039 / CBS 2479 / JCM 2466 / KCTC 7840 / NCYC 2677 / UAMH 7654</strain>
    </source>
</reference>
<feature type="region of interest" description="Disordered" evidence="1">
    <location>
        <begin position="313"/>
        <end position="343"/>
    </location>
</feature>